<name>A0A942Z9C6_9FIRM</name>
<gene>
    <name evidence="2" type="ORF">GOQ27_11970</name>
</gene>
<reference evidence="2" key="1">
    <citation type="submission" date="2019-12" db="EMBL/GenBank/DDBJ databases">
        <title>Clostridiaceae gen. nov. sp. nov., isolated from sediment in Xinjiang, China.</title>
        <authorList>
            <person name="Zhang R."/>
        </authorList>
    </citation>
    <scope>NUCLEOTIDE SEQUENCE</scope>
    <source>
        <strain evidence="2">D2Q-11</strain>
    </source>
</reference>
<comment type="caution">
    <text evidence="2">The sequence shown here is derived from an EMBL/GenBank/DDBJ whole genome shotgun (WGS) entry which is preliminary data.</text>
</comment>
<proteinExistence type="predicted"/>
<keyword evidence="1" id="KW-1133">Transmembrane helix</keyword>
<evidence type="ECO:0000256" key="1">
    <source>
        <dbReference type="SAM" id="Phobius"/>
    </source>
</evidence>
<protein>
    <submittedName>
        <fullName evidence="2">Uncharacterized protein</fullName>
    </submittedName>
</protein>
<feature type="transmembrane region" description="Helical" evidence="1">
    <location>
        <begin position="37"/>
        <end position="57"/>
    </location>
</feature>
<keyword evidence="1" id="KW-0472">Membrane</keyword>
<evidence type="ECO:0000313" key="3">
    <source>
        <dbReference type="Proteomes" id="UP000724672"/>
    </source>
</evidence>
<evidence type="ECO:0000313" key="2">
    <source>
        <dbReference type="EMBL" id="MBS4539183.1"/>
    </source>
</evidence>
<dbReference type="Proteomes" id="UP000724672">
    <property type="component" value="Unassembled WGS sequence"/>
</dbReference>
<sequence length="62" mass="6653">MKFIAYVIIGFIIFIIVNFLSINIGSIIGVGSYESGIVVSAISFLCSIVVICTLVIIDAIKK</sequence>
<feature type="transmembrane region" description="Helical" evidence="1">
    <location>
        <begin position="7"/>
        <end position="31"/>
    </location>
</feature>
<dbReference type="RefSeq" id="WP_203367106.1">
    <property type="nucleotide sequence ID" value="NZ_WSFT01000042.1"/>
</dbReference>
<dbReference type="AlphaFoldDB" id="A0A942Z9C6"/>
<organism evidence="2 3">
    <name type="scientific">Anaeromonas frigoriresistens</name>
    <dbReference type="NCBI Taxonomy" id="2683708"/>
    <lineage>
        <taxon>Bacteria</taxon>
        <taxon>Bacillati</taxon>
        <taxon>Bacillota</taxon>
        <taxon>Tissierellia</taxon>
        <taxon>Tissierellales</taxon>
        <taxon>Thermohalobacteraceae</taxon>
        <taxon>Anaeromonas</taxon>
    </lineage>
</organism>
<keyword evidence="3" id="KW-1185">Reference proteome</keyword>
<keyword evidence="1" id="KW-0812">Transmembrane</keyword>
<accession>A0A942Z9C6</accession>
<dbReference type="EMBL" id="WSFT01000042">
    <property type="protein sequence ID" value="MBS4539183.1"/>
    <property type="molecule type" value="Genomic_DNA"/>
</dbReference>